<feature type="compositionally biased region" description="Polar residues" evidence="1">
    <location>
        <begin position="1"/>
        <end position="10"/>
    </location>
</feature>
<dbReference type="EMBL" id="JAWDGP010005065">
    <property type="protein sequence ID" value="KAK3759870.1"/>
    <property type="molecule type" value="Genomic_DNA"/>
</dbReference>
<sequence length="80" mass="9431">MESRKQSTITGERGEISRNEKQQQNMKVEFTQSKIKSKMPLQPFKRCTREVRWPPTVIDVWLILRSTNLSRSIRTTGKHS</sequence>
<accession>A0AAE1D7S1</accession>
<reference evidence="2" key="1">
    <citation type="journal article" date="2023" name="G3 (Bethesda)">
        <title>A reference genome for the long-term kleptoplast-retaining sea slug Elysia crispata morphotype clarki.</title>
        <authorList>
            <person name="Eastman K.E."/>
            <person name="Pendleton A.L."/>
            <person name="Shaikh M.A."/>
            <person name="Suttiyut T."/>
            <person name="Ogas R."/>
            <person name="Tomko P."/>
            <person name="Gavelis G."/>
            <person name="Widhalm J.R."/>
            <person name="Wisecaver J.H."/>
        </authorList>
    </citation>
    <scope>NUCLEOTIDE SEQUENCE</scope>
    <source>
        <strain evidence="2">ECLA1</strain>
    </source>
</reference>
<name>A0AAE1D7S1_9GAST</name>
<gene>
    <name evidence="2" type="ORF">RRG08_028872</name>
</gene>
<dbReference type="AlphaFoldDB" id="A0AAE1D7S1"/>
<feature type="compositionally biased region" description="Basic and acidic residues" evidence="1">
    <location>
        <begin position="12"/>
        <end position="21"/>
    </location>
</feature>
<organism evidence="2 3">
    <name type="scientific">Elysia crispata</name>
    <name type="common">lettuce slug</name>
    <dbReference type="NCBI Taxonomy" id="231223"/>
    <lineage>
        <taxon>Eukaryota</taxon>
        <taxon>Metazoa</taxon>
        <taxon>Spiralia</taxon>
        <taxon>Lophotrochozoa</taxon>
        <taxon>Mollusca</taxon>
        <taxon>Gastropoda</taxon>
        <taxon>Heterobranchia</taxon>
        <taxon>Euthyneura</taxon>
        <taxon>Panpulmonata</taxon>
        <taxon>Sacoglossa</taxon>
        <taxon>Placobranchoidea</taxon>
        <taxon>Plakobranchidae</taxon>
        <taxon>Elysia</taxon>
    </lineage>
</organism>
<proteinExistence type="predicted"/>
<keyword evidence="3" id="KW-1185">Reference proteome</keyword>
<evidence type="ECO:0000313" key="2">
    <source>
        <dbReference type="EMBL" id="KAK3759870.1"/>
    </source>
</evidence>
<protein>
    <submittedName>
        <fullName evidence="2">Uncharacterized protein</fullName>
    </submittedName>
</protein>
<evidence type="ECO:0000256" key="1">
    <source>
        <dbReference type="SAM" id="MobiDB-lite"/>
    </source>
</evidence>
<feature type="region of interest" description="Disordered" evidence="1">
    <location>
        <begin position="1"/>
        <end position="26"/>
    </location>
</feature>
<evidence type="ECO:0000313" key="3">
    <source>
        <dbReference type="Proteomes" id="UP001283361"/>
    </source>
</evidence>
<comment type="caution">
    <text evidence="2">The sequence shown here is derived from an EMBL/GenBank/DDBJ whole genome shotgun (WGS) entry which is preliminary data.</text>
</comment>
<dbReference type="Proteomes" id="UP001283361">
    <property type="component" value="Unassembled WGS sequence"/>
</dbReference>